<comment type="caution">
    <text evidence="2">The sequence shown here is derived from an EMBL/GenBank/DDBJ whole genome shotgun (WGS) entry which is preliminary data.</text>
</comment>
<dbReference type="InterPro" id="IPR036388">
    <property type="entry name" value="WH-like_DNA-bd_sf"/>
</dbReference>
<dbReference type="InterPro" id="IPR000835">
    <property type="entry name" value="HTH_MarR-typ"/>
</dbReference>
<dbReference type="InterPro" id="IPR039422">
    <property type="entry name" value="MarR/SlyA-like"/>
</dbReference>
<proteinExistence type="predicted"/>
<name>A0A8J7RKY9_9BACT</name>
<dbReference type="PANTHER" id="PTHR33164:SF101">
    <property type="entry name" value="TRANSCRIPTIONAL REPRESSOR MPRA"/>
    <property type="match status" value="1"/>
</dbReference>
<evidence type="ECO:0000313" key="3">
    <source>
        <dbReference type="Proteomes" id="UP000673975"/>
    </source>
</evidence>
<reference evidence="2" key="1">
    <citation type="submission" date="2021-02" db="EMBL/GenBank/DDBJ databases">
        <title>Natronogracilivirga saccharolytica gen. nov. sp. nov. a new anaerobic, haloalkiliphilic carbohydrate-fermenting bacterium from soda lake and proposing of Cyclonatronumiaceae fam. nov. in the phylum Balneolaeota.</title>
        <authorList>
            <person name="Zhilina T.N."/>
            <person name="Sorokin D.Y."/>
            <person name="Zavarzina D.G."/>
            <person name="Toshchakov S.V."/>
            <person name="Kublanov I.V."/>
        </authorList>
    </citation>
    <scope>NUCLEOTIDE SEQUENCE</scope>
    <source>
        <strain evidence="2">Z-1702</strain>
    </source>
</reference>
<protein>
    <submittedName>
        <fullName evidence="2">MarR family transcriptional regulator</fullName>
    </submittedName>
</protein>
<evidence type="ECO:0000313" key="2">
    <source>
        <dbReference type="EMBL" id="MBP3191584.1"/>
    </source>
</evidence>
<dbReference type="SMART" id="SM00347">
    <property type="entry name" value="HTH_MARR"/>
    <property type="match status" value="1"/>
</dbReference>
<feature type="domain" description="HTH marR-type" evidence="1">
    <location>
        <begin position="11"/>
        <end position="147"/>
    </location>
</feature>
<dbReference type="Gene3D" id="1.10.10.10">
    <property type="entry name" value="Winged helix-like DNA-binding domain superfamily/Winged helix DNA-binding domain"/>
    <property type="match status" value="1"/>
</dbReference>
<dbReference type="RefSeq" id="WP_210510220.1">
    <property type="nucleotide sequence ID" value="NZ_JAFIDN010000002.1"/>
</dbReference>
<dbReference type="Proteomes" id="UP000673975">
    <property type="component" value="Unassembled WGS sequence"/>
</dbReference>
<dbReference type="SUPFAM" id="SSF46785">
    <property type="entry name" value="Winged helix' DNA-binding domain"/>
    <property type="match status" value="1"/>
</dbReference>
<organism evidence="2 3">
    <name type="scientific">Natronogracilivirga saccharolytica</name>
    <dbReference type="NCBI Taxonomy" id="2812953"/>
    <lineage>
        <taxon>Bacteria</taxon>
        <taxon>Pseudomonadati</taxon>
        <taxon>Balneolota</taxon>
        <taxon>Balneolia</taxon>
        <taxon>Balneolales</taxon>
        <taxon>Cyclonatronaceae</taxon>
        <taxon>Natronogracilivirga</taxon>
    </lineage>
</organism>
<dbReference type="PROSITE" id="PS50995">
    <property type="entry name" value="HTH_MARR_2"/>
    <property type="match status" value="1"/>
</dbReference>
<dbReference type="PRINTS" id="PR00598">
    <property type="entry name" value="HTHMARR"/>
</dbReference>
<accession>A0A8J7RKY9</accession>
<evidence type="ECO:0000259" key="1">
    <source>
        <dbReference type="PROSITE" id="PS50995"/>
    </source>
</evidence>
<dbReference type="Pfam" id="PF01047">
    <property type="entry name" value="MarR"/>
    <property type="match status" value="1"/>
</dbReference>
<sequence>METQTVNTRYRNERHRAVANLLFTYNNIASRLQKILQPHNLTLQQFNVLRILERFHPEPVCNFAIREQLLDSRSDITRIVDRLIKEDLAIRKICGEDRRKVSITITSKGLELLDELKPLHQDMDGIMDMLDGNELEELNRLLEKIRSQLT</sequence>
<dbReference type="InterPro" id="IPR036390">
    <property type="entry name" value="WH_DNA-bd_sf"/>
</dbReference>
<dbReference type="AlphaFoldDB" id="A0A8J7RKY9"/>
<dbReference type="EMBL" id="JAFIDN010000002">
    <property type="protein sequence ID" value="MBP3191584.1"/>
    <property type="molecule type" value="Genomic_DNA"/>
</dbReference>
<dbReference type="PANTHER" id="PTHR33164">
    <property type="entry name" value="TRANSCRIPTIONAL REGULATOR, MARR FAMILY"/>
    <property type="match status" value="1"/>
</dbReference>
<dbReference type="GO" id="GO:0003700">
    <property type="term" value="F:DNA-binding transcription factor activity"/>
    <property type="evidence" value="ECO:0007669"/>
    <property type="project" value="InterPro"/>
</dbReference>
<keyword evidence="3" id="KW-1185">Reference proteome</keyword>
<gene>
    <name evidence="2" type="ORF">NATSA_02795</name>
</gene>
<dbReference type="GO" id="GO:0006950">
    <property type="term" value="P:response to stress"/>
    <property type="evidence" value="ECO:0007669"/>
    <property type="project" value="TreeGrafter"/>
</dbReference>